<dbReference type="Proteomes" id="UP001497516">
    <property type="component" value="Chromosome 7"/>
</dbReference>
<protein>
    <submittedName>
        <fullName evidence="1">Uncharacterized protein</fullName>
    </submittedName>
</protein>
<reference evidence="1 2" key="1">
    <citation type="submission" date="2024-04" db="EMBL/GenBank/DDBJ databases">
        <authorList>
            <person name="Fracassetti M."/>
        </authorList>
    </citation>
    <scope>NUCLEOTIDE SEQUENCE [LARGE SCALE GENOMIC DNA]</scope>
</reference>
<evidence type="ECO:0000313" key="2">
    <source>
        <dbReference type="Proteomes" id="UP001497516"/>
    </source>
</evidence>
<dbReference type="AlphaFoldDB" id="A0AAV2FYR4"/>
<organism evidence="1 2">
    <name type="scientific">Linum trigynum</name>
    <dbReference type="NCBI Taxonomy" id="586398"/>
    <lineage>
        <taxon>Eukaryota</taxon>
        <taxon>Viridiplantae</taxon>
        <taxon>Streptophyta</taxon>
        <taxon>Embryophyta</taxon>
        <taxon>Tracheophyta</taxon>
        <taxon>Spermatophyta</taxon>
        <taxon>Magnoliopsida</taxon>
        <taxon>eudicotyledons</taxon>
        <taxon>Gunneridae</taxon>
        <taxon>Pentapetalae</taxon>
        <taxon>rosids</taxon>
        <taxon>fabids</taxon>
        <taxon>Malpighiales</taxon>
        <taxon>Linaceae</taxon>
        <taxon>Linum</taxon>
    </lineage>
</organism>
<accession>A0AAV2FYR4</accession>
<evidence type="ECO:0000313" key="1">
    <source>
        <dbReference type="EMBL" id="CAL1403187.1"/>
    </source>
</evidence>
<name>A0AAV2FYR4_9ROSI</name>
<sequence length="95" mass="10309">MGALIHTAKDGDWSRLAVVSKLRQLMTEIEDEFDVEEEALDNLVLGFQVHRFAGYQTIGVIGKIDQAASDQKALAVVQPLLAESESLKSILTGAP</sequence>
<gene>
    <name evidence="1" type="ORF">LTRI10_LOCUS43134</name>
</gene>
<dbReference type="EMBL" id="OZ034820">
    <property type="protein sequence ID" value="CAL1403187.1"/>
    <property type="molecule type" value="Genomic_DNA"/>
</dbReference>
<proteinExistence type="predicted"/>
<keyword evidence="2" id="KW-1185">Reference proteome</keyword>